<evidence type="ECO:0000313" key="1">
    <source>
        <dbReference type="EMBL" id="SEB18247.1"/>
    </source>
</evidence>
<dbReference type="RefSeq" id="WP_281243083.1">
    <property type="nucleotide sequence ID" value="NZ_FNQR01000024.1"/>
</dbReference>
<sequence>MLYGQKCMIDCELLYINRALFHDFAVQGTSVSFFRQLNNENV</sequence>
<protein>
    <submittedName>
        <fullName evidence="1">Uncharacterized protein</fullName>
    </submittedName>
</protein>
<dbReference type="AlphaFoldDB" id="A0A1H4H8V1"/>
<name>A0A1H4H8V1_9BACI</name>
<evidence type="ECO:0000313" key="2">
    <source>
        <dbReference type="Proteomes" id="UP000198584"/>
    </source>
</evidence>
<organism evidence="1 2">
    <name type="scientific">Thalassobacillus cyri</name>
    <dbReference type="NCBI Taxonomy" id="571932"/>
    <lineage>
        <taxon>Bacteria</taxon>
        <taxon>Bacillati</taxon>
        <taxon>Bacillota</taxon>
        <taxon>Bacilli</taxon>
        <taxon>Bacillales</taxon>
        <taxon>Bacillaceae</taxon>
        <taxon>Thalassobacillus</taxon>
    </lineage>
</organism>
<gene>
    <name evidence="1" type="ORF">SAMN05421743_12442</name>
</gene>
<reference evidence="1 2" key="1">
    <citation type="submission" date="2016-10" db="EMBL/GenBank/DDBJ databases">
        <authorList>
            <person name="de Groot N.N."/>
        </authorList>
    </citation>
    <scope>NUCLEOTIDE SEQUENCE [LARGE SCALE GENOMIC DNA]</scope>
    <source>
        <strain evidence="1 2">CCM7597</strain>
    </source>
</reference>
<dbReference type="Proteomes" id="UP000198584">
    <property type="component" value="Unassembled WGS sequence"/>
</dbReference>
<accession>A0A1H4H8V1</accession>
<dbReference type="NCBIfam" id="NF041642">
    <property type="entry name" value="RAxF_45"/>
    <property type="match status" value="1"/>
</dbReference>
<dbReference type="InterPro" id="IPR048146">
    <property type="entry name" value="RAxF_45-like"/>
</dbReference>
<dbReference type="STRING" id="571932.SAMN05421743_12442"/>
<keyword evidence="2" id="KW-1185">Reference proteome</keyword>
<dbReference type="EMBL" id="FNQR01000024">
    <property type="protein sequence ID" value="SEB18247.1"/>
    <property type="molecule type" value="Genomic_DNA"/>
</dbReference>
<proteinExistence type="predicted"/>